<sequence length="97" mass="11174">MGKLSFEATICEQEASGFALSYSQRKLVVIGLKLVLLDQIGQKTAIAILSYIEEQGRFDIYFTDVERKHYVGVRFPKGYDAHKERTAIEWDDYFLFG</sequence>
<dbReference type="RefSeq" id="WP_374081360.1">
    <property type="nucleotide sequence ID" value="NZ_JBHDUS010000029.1"/>
</dbReference>
<evidence type="ECO:0000313" key="1">
    <source>
        <dbReference type="EMBL" id="NVP03169.1"/>
    </source>
</evidence>
<dbReference type="Proteomes" id="UP000533429">
    <property type="component" value="Unassembled WGS sequence"/>
</dbReference>
<reference evidence="1 2" key="1">
    <citation type="submission" date="2020-06" db="EMBL/GenBank/DDBJ databases">
        <title>Photobacterium damselae subsp. damselae comparative genomics.</title>
        <authorList>
            <person name="Osorio C.R."/>
        </authorList>
    </citation>
    <scope>NUCLEOTIDE SEQUENCE [LARGE SCALE GENOMIC DNA]</scope>
    <source>
        <strain evidence="1 2">TW250/03</strain>
    </source>
</reference>
<evidence type="ECO:0000313" key="2">
    <source>
        <dbReference type="Proteomes" id="UP000533429"/>
    </source>
</evidence>
<name>A0A850R6X7_PHODD</name>
<proteinExistence type="predicted"/>
<protein>
    <submittedName>
        <fullName evidence="1">Uncharacterized protein</fullName>
    </submittedName>
</protein>
<organism evidence="1 2">
    <name type="scientific">Photobacterium damselae subsp. damselae</name>
    <name type="common">Listonella damsela</name>
    <dbReference type="NCBI Taxonomy" id="85581"/>
    <lineage>
        <taxon>Bacteria</taxon>
        <taxon>Pseudomonadati</taxon>
        <taxon>Pseudomonadota</taxon>
        <taxon>Gammaproteobacteria</taxon>
        <taxon>Vibrionales</taxon>
        <taxon>Vibrionaceae</taxon>
        <taxon>Photobacterium</taxon>
    </lineage>
</organism>
<dbReference type="EMBL" id="JABXOR010001517">
    <property type="protein sequence ID" value="NVP03169.1"/>
    <property type="molecule type" value="Genomic_DNA"/>
</dbReference>
<gene>
    <name evidence="1" type="ORF">HWA77_23465</name>
</gene>
<comment type="caution">
    <text evidence="1">The sequence shown here is derived from an EMBL/GenBank/DDBJ whole genome shotgun (WGS) entry which is preliminary data.</text>
</comment>
<dbReference type="AlphaFoldDB" id="A0A850R6X7"/>
<accession>A0A850R6X7</accession>